<dbReference type="AlphaFoldDB" id="A0AAJ1ICU5"/>
<gene>
    <name evidence="3" type="ORF">PQJ61_03605</name>
</gene>
<dbReference type="PANTHER" id="PTHR34039:SF1">
    <property type="entry name" value="UPF0102 PROTEIN YRAN"/>
    <property type="match status" value="1"/>
</dbReference>
<dbReference type="InterPro" id="IPR003509">
    <property type="entry name" value="UPF0102_YraN-like"/>
</dbReference>
<proteinExistence type="inferred from homology"/>
<dbReference type="PANTHER" id="PTHR34039">
    <property type="entry name" value="UPF0102 PROTEIN YRAN"/>
    <property type="match status" value="1"/>
</dbReference>
<dbReference type="SUPFAM" id="SSF52980">
    <property type="entry name" value="Restriction endonuclease-like"/>
    <property type="match status" value="1"/>
</dbReference>
<dbReference type="GO" id="GO:0003676">
    <property type="term" value="F:nucleic acid binding"/>
    <property type="evidence" value="ECO:0007669"/>
    <property type="project" value="InterPro"/>
</dbReference>
<sequence>MNKGRDGEDLVCEYLKNMGWKIIGRNYRTRRSEIDIIALDSSEIVFVEVKRWDTLDFTSMEYGIDRNKRKRIITCSKYYLAENEWYQDKTVRYDVVFHKGCLSGLEHIRNAFTETGIYD</sequence>
<dbReference type="Pfam" id="PF02021">
    <property type="entry name" value="UPF0102"/>
    <property type="match status" value="1"/>
</dbReference>
<dbReference type="InterPro" id="IPR011335">
    <property type="entry name" value="Restrct_endonuc-II-like"/>
</dbReference>
<protein>
    <recommendedName>
        <fullName evidence="2">UPF0102 protein PQJ61_03605</fullName>
    </recommendedName>
</protein>
<dbReference type="HAMAP" id="MF_00048">
    <property type="entry name" value="UPF0102"/>
    <property type="match status" value="1"/>
</dbReference>
<evidence type="ECO:0000313" key="3">
    <source>
        <dbReference type="EMBL" id="MDC7225834.1"/>
    </source>
</evidence>
<evidence type="ECO:0000256" key="1">
    <source>
        <dbReference type="ARBA" id="ARBA00006738"/>
    </source>
</evidence>
<dbReference type="Proteomes" id="UP001221217">
    <property type="component" value="Unassembled WGS sequence"/>
</dbReference>
<comment type="caution">
    <text evidence="3">The sequence shown here is derived from an EMBL/GenBank/DDBJ whole genome shotgun (WGS) entry which is preliminary data.</text>
</comment>
<name>A0AAJ1ICU5_9SPIO</name>
<dbReference type="InterPro" id="IPR011856">
    <property type="entry name" value="tRNA_endonuc-like_dom_sf"/>
</dbReference>
<organism evidence="3 4">
    <name type="scientific">Candidatus Thalassospirochaeta sargassi</name>
    <dbReference type="NCBI Taxonomy" id="3119039"/>
    <lineage>
        <taxon>Bacteria</taxon>
        <taxon>Pseudomonadati</taxon>
        <taxon>Spirochaetota</taxon>
        <taxon>Spirochaetia</taxon>
        <taxon>Spirochaetales</taxon>
        <taxon>Spirochaetaceae</taxon>
        <taxon>Candidatus Thalassospirochaeta</taxon>
    </lineage>
</organism>
<accession>A0AAJ1ICU5</accession>
<reference evidence="3 4" key="1">
    <citation type="submission" date="2022-12" db="EMBL/GenBank/DDBJ databases">
        <title>Metagenome assembled genome from gulf of manar.</title>
        <authorList>
            <person name="Kohli P."/>
            <person name="Pk S."/>
            <person name="Venkata Ramana C."/>
            <person name="Sasikala C."/>
        </authorList>
    </citation>
    <scope>NUCLEOTIDE SEQUENCE [LARGE SCALE GENOMIC DNA]</scope>
    <source>
        <strain evidence="3">JB008</strain>
    </source>
</reference>
<evidence type="ECO:0000313" key="4">
    <source>
        <dbReference type="Proteomes" id="UP001221217"/>
    </source>
</evidence>
<dbReference type="Gene3D" id="3.40.1350.10">
    <property type="match status" value="1"/>
</dbReference>
<comment type="similarity">
    <text evidence="1 2">Belongs to the UPF0102 family.</text>
</comment>
<evidence type="ECO:0000256" key="2">
    <source>
        <dbReference type="HAMAP-Rule" id="MF_00048"/>
    </source>
</evidence>
<dbReference type="EMBL" id="JAQQAL010000010">
    <property type="protein sequence ID" value="MDC7225834.1"/>
    <property type="molecule type" value="Genomic_DNA"/>
</dbReference>